<evidence type="ECO:0000256" key="4">
    <source>
        <dbReference type="ARBA" id="ARBA00022840"/>
    </source>
</evidence>
<dbReference type="PROSITE" id="PS00211">
    <property type="entry name" value="ABC_TRANSPORTER_1"/>
    <property type="match status" value="1"/>
</dbReference>
<dbReference type="InterPro" id="IPR025302">
    <property type="entry name" value="DrrA1/2-like_C"/>
</dbReference>
<dbReference type="AlphaFoldDB" id="A0A3A3YS24"/>
<dbReference type="InterPro" id="IPR027417">
    <property type="entry name" value="P-loop_NTPase"/>
</dbReference>
<evidence type="ECO:0000256" key="1">
    <source>
        <dbReference type="ARBA" id="ARBA00005417"/>
    </source>
</evidence>
<evidence type="ECO:0000256" key="3">
    <source>
        <dbReference type="ARBA" id="ARBA00022741"/>
    </source>
</evidence>
<gene>
    <name evidence="6" type="ORF">D5H78_14470</name>
</gene>
<accession>A0A3A3YS24</accession>
<dbReference type="GO" id="GO:0016887">
    <property type="term" value="F:ATP hydrolysis activity"/>
    <property type="evidence" value="ECO:0007669"/>
    <property type="project" value="InterPro"/>
</dbReference>
<keyword evidence="3" id="KW-0547">Nucleotide-binding</keyword>
<dbReference type="GO" id="GO:0005524">
    <property type="term" value="F:ATP binding"/>
    <property type="evidence" value="ECO:0007669"/>
    <property type="project" value="UniProtKB-KW"/>
</dbReference>
<dbReference type="PANTHER" id="PTHR43335">
    <property type="entry name" value="ABC TRANSPORTER, ATP-BINDING PROTEIN"/>
    <property type="match status" value="1"/>
</dbReference>
<dbReference type="Gene3D" id="3.40.50.300">
    <property type="entry name" value="P-loop containing nucleotide triphosphate hydrolases"/>
    <property type="match status" value="1"/>
</dbReference>
<keyword evidence="4 6" id="KW-0067">ATP-binding</keyword>
<name>A0A3A3YS24_9ACTN</name>
<dbReference type="Proteomes" id="UP000265614">
    <property type="component" value="Unassembled WGS sequence"/>
</dbReference>
<proteinExistence type="inferred from homology"/>
<dbReference type="SMART" id="SM00382">
    <property type="entry name" value="AAA"/>
    <property type="match status" value="1"/>
</dbReference>
<evidence type="ECO:0000313" key="6">
    <source>
        <dbReference type="EMBL" id="RJK94200.1"/>
    </source>
</evidence>
<evidence type="ECO:0000313" key="7">
    <source>
        <dbReference type="Proteomes" id="UP000265614"/>
    </source>
</evidence>
<dbReference type="PANTHER" id="PTHR43335:SF4">
    <property type="entry name" value="ABC TRANSPORTER, ATP-BINDING PROTEIN"/>
    <property type="match status" value="1"/>
</dbReference>
<keyword evidence="2" id="KW-0813">Transport</keyword>
<evidence type="ECO:0000259" key="5">
    <source>
        <dbReference type="PROSITE" id="PS50893"/>
    </source>
</evidence>
<dbReference type="InterPro" id="IPR017871">
    <property type="entry name" value="ABC_transporter-like_CS"/>
</dbReference>
<dbReference type="RefSeq" id="WP_119951209.1">
    <property type="nucleotide sequence ID" value="NZ_QZEZ01000007.1"/>
</dbReference>
<dbReference type="PROSITE" id="PS50893">
    <property type="entry name" value="ABC_TRANSPORTER_2"/>
    <property type="match status" value="1"/>
</dbReference>
<dbReference type="OrthoDB" id="9804819at2"/>
<protein>
    <submittedName>
        <fullName evidence="6">ATP-binding cassette domain-containing protein</fullName>
    </submittedName>
</protein>
<dbReference type="SUPFAM" id="SSF52540">
    <property type="entry name" value="P-loop containing nucleoside triphosphate hydrolases"/>
    <property type="match status" value="1"/>
</dbReference>
<organism evidence="6 7">
    <name type="scientific">Vallicoccus soli</name>
    <dbReference type="NCBI Taxonomy" id="2339232"/>
    <lineage>
        <taxon>Bacteria</taxon>
        <taxon>Bacillati</taxon>
        <taxon>Actinomycetota</taxon>
        <taxon>Actinomycetes</taxon>
        <taxon>Motilibacterales</taxon>
        <taxon>Vallicoccaceae</taxon>
        <taxon>Vallicoccus</taxon>
    </lineage>
</organism>
<evidence type="ECO:0000256" key="2">
    <source>
        <dbReference type="ARBA" id="ARBA00022448"/>
    </source>
</evidence>
<keyword evidence="7" id="KW-1185">Reference proteome</keyword>
<sequence length="303" mass="32833">MLELDQVSKRFGEVTALDRVSFRVRPGTMTGFVGANGAGKTTTMRIVLGVTGADSGEVRWEGAPLDLAVRQGFGYMPEERGLYPKMPLRDQLVFLARLHGVDDAEARRRAEELLEALGLGERAGDKLDALSLGNQQRVQVAAALVHDPVLLVLDEPFSGLDPLAVDAMAGILRERAAAGVPVLFSSHQLELVERLCDEVVIVDSGRVVAAGDAQGLRRAHARARYRLTVEPDAGWLRGVPGLDVLDVDGPRALVELPTLTDADPGVLRAQEQELLRRALEAGTVREFTPVVPTLAELFREVVR</sequence>
<reference evidence="6 7" key="1">
    <citation type="submission" date="2018-09" db="EMBL/GenBank/DDBJ databases">
        <title>YIM 75000 draft genome.</title>
        <authorList>
            <person name="Tang S."/>
            <person name="Feng Y."/>
        </authorList>
    </citation>
    <scope>NUCLEOTIDE SEQUENCE [LARGE SCALE GENOMIC DNA]</scope>
    <source>
        <strain evidence="6 7">YIM 75000</strain>
    </source>
</reference>
<comment type="similarity">
    <text evidence="1">Belongs to the ABC transporter superfamily.</text>
</comment>
<feature type="domain" description="ABC transporter" evidence="5">
    <location>
        <begin position="2"/>
        <end position="229"/>
    </location>
</feature>
<dbReference type="InterPro" id="IPR003439">
    <property type="entry name" value="ABC_transporter-like_ATP-bd"/>
</dbReference>
<dbReference type="Pfam" id="PF13732">
    <property type="entry name" value="DrrA1-3_C"/>
    <property type="match status" value="1"/>
</dbReference>
<comment type="caution">
    <text evidence="6">The sequence shown here is derived from an EMBL/GenBank/DDBJ whole genome shotgun (WGS) entry which is preliminary data.</text>
</comment>
<dbReference type="InterPro" id="IPR003593">
    <property type="entry name" value="AAA+_ATPase"/>
</dbReference>
<dbReference type="Pfam" id="PF00005">
    <property type="entry name" value="ABC_tran"/>
    <property type="match status" value="1"/>
</dbReference>
<dbReference type="EMBL" id="QZEZ01000007">
    <property type="protein sequence ID" value="RJK94200.1"/>
    <property type="molecule type" value="Genomic_DNA"/>
</dbReference>